<dbReference type="AlphaFoldDB" id="A0A9J6BLT4"/>
<gene>
    <name evidence="3" type="ORF">PVAND_000974</name>
</gene>
<evidence type="ECO:0000313" key="4">
    <source>
        <dbReference type="Proteomes" id="UP001107558"/>
    </source>
</evidence>
<dbReference type="PANTHER" id="PTHR15976">
    <property type="entry name" value="CONSTITUTIVE COACTIVATOR OF PEROXISOME PROLIFERATOR-ACTIVATED RECEPTOR GAMMA"/>
    <property type="match status" value="1"/>
</dbReference>
<organism evidence="3 4">
    <name type="scientific">Polypedilum vanderplanki</name>
    <name type="common">Sleeping chironomid midge</name>
    <dbReference type="NCBI Taxonomy" id="319348"/>
    <lineage>
        <taxon>Eukaryota</taxon>
        <taxon>Metazoa</taxon>
        <taxon>Ecdysozoa</taxon>
        <taxon>Arthropoda</taxon>
        <taxon>Hexapoda</taxon>
        <taxon>Insecta</taxon>
        <taxon>Pterygota</taxon>
        <taxon>Neoptera</taxon>
        <taxon>Endopterygota</taxon>
        <taxon>Diptera</taxon>
        <taxon>Nematocera</taxon>
        <taxon>Chironomoidea</taxon>
        <taxon>Chironomidae</taxon>
        <taxon>Chironominae</taxon>
        <taxon>Polypedilum</taxon>
        <taxon>Polypedilum</taxon>
    </lineage>
</organism>
<dbReference type="EMBL" id="JADBJN010000003">
    <property type="protein sequence ID" value="KAG5670730.1"/>
    <property type="molecule type" value="Genomic_DNA"/>
</dbReference>
<dbReference type="SUPFAM" id="SSF88723">
    <property type="entry name" value="PIN domain-like"/>
    <property type="match status" value="1"/>
</dbReference>
<feature type="compositionally biased region" description="Basic and acidic residues" evidence="2">
    <location>
        <begin position="929"/>
        <end position="957"/>
    </location>
</feature>
<dbReference type="OrthoDB" id="10061469at2759"/>
<feature type="compositionally biased region" description="Basic and acidic residues" evidence="2">
    <location>
        <begin position="995"/>
        <end position="1005"/>
    </location>
</feature>
<name>A0A9J6BLT4_POLVA</name>
<dbReference type="InterPro" id="IPR026784">
    <property type="entry name" value="Coact_PPARg"/>
</dbReference>
<feature type="compositionally biased region" description="Polar residues" evidence="2">
    <location>
        <begin position="838"/>
        <end position="851"/>
    </location>
</feature>
<keyword evidence="4" id="KW-1185">Reference proteome</keyword>
<comment type="caution">
    <text evidence="3">The sequence shown here is derived from an EMBL/GenBank/DDBJ whole genome shotgun (WGS) entry which is preliminary data.</text>
</comment>
<dbReference type="GO" id="GO:0005634">
    <property type="term" value="C:nucleus"/>
    <property type="evidence" value="ECO:0007669"/>
    <property type="project" value="TreeGrafter"/>
</dbReference>
<proteinExistence type="inferred from homology"/>
<sequence>MINTSDLQALIEKIEGGTQGVDLVKIGQSYAQQTTPRNVKRLRVALDIEGCLDRFYGGYYSDWACGGQFNRCFQFVQLLAAAFQSAQMDVVIFFDGTLKENKKLQLERNDFRQRTISVLKHIRMIGTPPPKIWWLPPSGLRTCLRNALRSVNIPVVQTIHDHTMEVIDYYHEHKLNGIIGLHPDYIIFNVSRYFSSHDIRLSYKGALETKEYMVNVLLNSLQLSSEQLALVAVLLGGYILIDEPTLKKIYAKLDIEYNQDFEARIRQLADVIRPIANGSSAEAAIKHLNLTDFSDVLKESIEYYQRKGIFGGKRYLGSSKKKPITEIIKNIDIIQDSSPIAPMASETNENDEIANKILKDVNNLVNETEPIPSSSSQTEVVRKCVKFVYSLPAEVLRTSYQRHQRGSMDPRIYILLTKKEILLPQVLEDEQYREMPAIHIFYRPARQMIYAILFNLYHQKYMCSKTKDNLPMPDVIIQEWVWSPQNEYKKPEEVYAIQLPWAVPTIQRLWFGTTFDDKHRRMRAFLTVMRSDTPLMLNRTYVPQHMLVLACVLRYIATNPDRNILTRHELDAFIVTAFSPQLTNVEYTQEMVLPGVYLRGVYLATLLMQGVETAQLANDACGVPLPWNLTNPWLFFDGKLFHLKVRMAVSLQNLRELCDDQLDIVMKVERFRKAVLEDIENLIPFNDPMYQRQVYPNNYPVYATNSKNVPLPPQLHSNYAYNAMQQQMYYTQNLYGMNPQQQRQLGIKGQMQAMKNSPRSVGRGGEERTANVGGMIGYQKNNGYQLKVGGVVVGSWATNRSQAARNLTNRAGIIRYPINQRTQRGAINNRYRIVGMGSSSGMMTTNRFANTKQKKVKSLSPKTKDNKKNTKEDEETEKEKENGNDVEEKKTLLKADDDKAGESKENGNHNDDTTNDSSDSLKKKTQPATEEKVETQLKVEDNRNGTDAEQCDKKSSDDATNSTAIPDVLSNDDAVTQQQNNNKNGKNKKNKKKGKVDANNDEQAKDAALSKV</sequence>
<evidence type="ECO:0008006" key="5">
    <source>
        <dbReference type="Google" id="ProtNLM"/>
    </source>
</evidence>
<dbReference type="PANTHER" id="PTHR15976:SF16">
    <property type="entry name" value="ASTEROID DOMAIN-CONTAINING PROTEIN"/>
    <property type="match status" value="1"/>
</dbReference>
<feature type="region of interest" description="Disordered" evidence="2">
    <location>
        <begin position="838"/>
        <end position="1012"/>
    </location>
</feature>
<dbReference type="Gene3D" id="3.40.50.1010">
    <property type="entry name" value="5'-nuclease"/>
    <property type="match status" value="1"/>
</dbReference>
<evidence type="ECO:0000256" key="1">
    <source>
        <dbReference type="ARBA" id="ARBA00009495"/>
    </source>
</evidence>
<dbReference type="Proteomes" id="UP001107558">
    <property type="component" value="Chromosome 3"/>
</dbReference>
<evidence type="ECO:0000256" key="2">
    <source>
        <dbReference type="SAM" id="MobiDB-lite"/>
    </source>
</evidence>
<dbReference type="InterPro" id="IPR029060">
    <property type="entry name" value="PIN-like_dom_sf"/>
</dbReference>
<protein>
    <recommendedName>
        <fullName evidence="5">Constitutive coactivator of PPAR-gamma-like protein 1</fullName>
    </recommendedName>
</protein>
<comment type="similarity">
    <text evidence="1">Belongs to the constitutive coactivator of PPAR-gamma family.</text>
</comment>
<evidence type="ECO:0000313" key="3">
    <source>
        <dbReference type="EMBL" id="KAG5670730.1"/>
    </source>
</evidence>
<reference evidence="3" key="1">
    <citation type="submission" date="2021-03" db="EMBL/GenBank/DDBJ databases">
        <title>Chromosome level genome of the anhydrobiotic midge Polypedilum vanderplanki.</title>
        <authorList>
            <person name="Yoshida Y."/>
            <person name="Kikawada T."/>
            <person name="Gusev O."/>
        </authorList>
    </citation>
    <scope>NUCLEOTIDE SEQUENCE</scope>
    <source>
        <strain evidence="3">NIAS01</strain>
        <tissue evidence="3">Whole body or cell culture</tissue>
    </source>
</reference>
<accession>A0A9J6BLT4</accession>
<feature type="compositionally biased region" description="Basic residues" evidence="2">
    <location>
        <begin position="985"/>
        <end position="994"/>
    </location>
</feature>
<feature type="compositionally biased region" description="Basic and acidic residues" evidence="2">
    <location>
        <begin position="862"/>
        <end position="912"/>
    </location>
</feature>